<sequence>MLHNGFEIGNANVTSPKSIQTASAQLVQIIANVSSSQYGGCTVDRVTNYLVHMHDITKNNIEISQSNLSKNLKLIVMLINKSLKTSMSDESLEYEINTLYTSNGQTPL</sequence>
<evidence type="ECO:0000313" key="1">
    <source>
        <dbReference type="EMBL" id="SUK42438.1"/>
    </source>
</evidence>
<dbReference type="AlphaFoldDB" id="A0A380DPL1"/>
<keyword evidence="1" id="KW-0560">Oxidoreductase</keyword>
<dbReference type="GO" id="GO:0008998">
    <property type="term" value="F:ribonucleoside-triphosphate reductase (thioredoxin) activity"/>
    <property type="evidence" value="ECO:0007669"/>
    <property type="project" value="UniProtKB-EC"/>
</dbReference>
<dbReference type="Pfam" id="PF13597">
    <property type="entry name" value="NRDD"/>
    <property type="match status" value="1"/>
</dbReference>
<dbReference type="Proteomes" id="UP000254502">
    <property type="component" value="Unassembled WGS sequence"/>
</dbReference>
<dbReference type="EMBL" id="UHAQ01000002">
    <property type="protein sequence ID" value="SUK42438.1"/>
    <property type="molecule type" value="Genomic_DNA"/>
</dbReference>
<organism evidence="1 2">
    <name type="scientific">Staphylococcus aureus</name>
    <dbReference type="NCBI Taxonomy" id="1280"/>
    <lineage>
        <taxon>Bacteria</taxon>
        <taxon>Bacillati</taxon>
        <taxon>Bacillota</taxon>
        <taxon>Bacilli</taxon>
        <taxon>Bacillales</taxon>
        <taxon>Staphylococcaceae</taxon>
        <taxon>Staphylococcus</taxon>
    </lineage>
</organism>
<name>A0A380DPL1_STAAU</name>
<proteinExistence type="predicted"/>
<dbReference type="GO" id="GO:0006260">
    <property type="term" value="P:DNA replication"/>
    <property type="evidence" value="ECO:0007669"/>
    <property type="project" value="InterPro"/>
</dbReference>
<dbReference type="InterPro" id="IPR012833">
    <property type="entry name" value="NrdD"/>
</dbReference>
<gene>
    <name evidence="1" type="primary">nrdD_2</name>
    <name evidence="1" type="ORF">NCTC5664_01129</name>
</gene>
<evidence type="ECO:0000313" key="2">
    <source>
        <dbReference type="Proteomes" id="UP000254502"/>
    </source>
</evidence>
<protein>
    <submittedName>
        <fullName evidence="1">Ribonucleotide reductase of class III (Anaerobic), large subunit</fullName>
        <ecNumber evidence="1">1.17.4.2</ecNumber>
    </submittedName>
</protein>
<dbReference type="EC" id="1.17.4.2" evidence="1"/>
<dbReference type="SUPFAM" id="SSF51998">
    <property type="entry name" value="PFL-like glycyl radical enzymes"/>
    <property type="match status" value="1"/>
</dbReference>
<accession>A0A380DPL1</accession>
<reference evidence="1 2" key="1">
    <citation type="submission" date="2018-06" db="EMBL/GenBank/DDBJ databases">
        <authorList>
            <consortium name="Pathogen Informatics"/>
            <person name="Doyle S."/>
        </authorList>
    </citation>
    <scope>NUCLEOTIDE SEQUENCE [LARGE SCALE GENOMIC DNA]</scope>
    <source>
        <strain evidence="1 2">NCTC5664</strain>
    </source>
</reference>
<dbReference type="Gene3D" id="3.20.70.20">
    <property type="match status" value="1"/>
</dbReference>